<feature type="domain" description="PDZ" evidence="2">
    <location>
        <begin position="91"/>
        <end position="163"/>
    </location>
</feature>
<sequence>MVSDADEGAPPSGSWLFHAALIAGVLPVLGLPIVALATAVAWRASQGRDARERRWAKRLSGLLAIDVIAAVVVVATSLGVLPAAEQTLAPSGPRIGVAIDEAHTGEGLRVADVLEGSPADDAGIVAGDVLLRANGAPIASLEALRGALGASEGDVAIELRRGDAIERVEVAPVEGALGARERCGEVRAADLVPGLGSLVSYGVVLLGAMALAVLGWRRGVRGGVPTLVPFVAIPPLGALVGSGIAVLACRFGGEDLVLEIALLGSEIVLVAMAAGAVWLASRRWEGDTPTLDGDPPMSVPRVVALGVMYVATWVPRVLVLAMPLFAAARALGVEGGSEALGEVLGGDRAPIALVMTFVAGAVLAPLGEELLFRGLLVPWLARVVTPWSAIVVSALLFGALHDAHGMARIGPMTIGLVLGWARLRSGTLIAPIAIHAIVNSIALTIGWLTS</sequence>
<reference evidence="3 4" key="1">
    <citation type="submission" date="2015-03" db="EMBL/GenBank/DDBJ databases">
        <title>Genome assembly of Sandaracinus amylolyticus DSM 53668.</title>
        <authorList>
            <person name="Sharma G."/>
            <person name="Subramanian S."/>
        </authorList>
    </citation>
    <scope>NUCLEOTIDE SEQUENCE [LARGE SCALE GENOMIC DNA]</scope>
    <source>
        <strain evidence="3 4">DSM 53668</strain>
    </source>
</reference>
<accession>A0A0F6YI23</accession>
<proteinExistence type="predicted"/>
<dbReference type="GO" id="GO:0004175">
    <property type="term" value="F:endopeptidase activity"/>
    <property type="evidence" value="ECO:0007669"/>
    <property type="project" value="UniProtKB-ARBA"/>
</dbReference>
<dbReference type="InterPro" id="IPR036034">
    <property type="entry name" value="PDZ_sf"/>
</dbReference>
<dbReference type="InterPro" id="IPR052710">
    <property type="entry name" value="CAAX_protease"/>
</dbReference>
<evidence type="ECO:0000259" key="2">
    <source>
        <dbReference type="PROSITE" id="PS50106"/>
    </source>
</evidence>
<dbReference type="Pfam" id="PF13180">
    <property type="entry name" value="PDZ_2"/>
    <property type="match status" value="1"/>
</dbReference>
<evidence type="ECO:0000313" key="3">
    <source>
        <dbReference type="EMBL" id="AKF04613.1"/>
    </source>
</evidence>
<dbReference type="AlphaFoldDB" id="A0A0F6YI23"/>
<keyword evidence="1" id="KW-0812">Transmembrane</keyword>
<dbReference type="KEGG" id="samy:DB32_001762"/>
<feature type="transmembrane region" description="Helical" evidence="1">
    <location>
        <begin position="198"/>
        <end position="216"/>
    </location>
</feature>
<feature type="transmembrane region" description="Helical" evidence="1">
    <location>
        <begin position="228"/>
        <end position="248"/>
    </location>
</feature>
<keyword evidence="3" id="KW-0645">Protease</keyword>
<dbReference type="PROSITE" id="PS50106">
    <property type="entry name" value="PDZ"/>
    <property type="match status" value="1"/>
</dbReference>
<feature type="transmembrane region" description="Helical" evidence="1">
    <location>
        <begin position="63"/>
        <end position="84"/>
    </location>
</feature>
<feature type="transmembrane region" description="Helical" evidence="1">
    <location>
        <begin position="260"/>
        <end position="281"/>
    </location>
</feature>
<dbReference type="PANTHER" id="PTHR36435:SF1">
    <property type="entry name" value="CAAX AMINO TERMINAL PROTEASE FAMILY PROTEIN"/>
    <property type="match status" value="1"/>
</dbReference>
<feature type="transmembrane region" description="Helical" evidence="1">
    <location>
        <begin position="428"/>
        <end position="448"/>
    </location>
</feature>
<dbReference type="STRING" id="927083.DB32_001762"/>
<feature type="transmembrane region" description="Helical" evidence="1">
    <location>
        <begin position="302"/>
        <end position="328"/>
    </location>
</feature>
<evidence type="ECO:0000313" key="4">
    <source>
        <dbReference type="Proteomes" id="UP000034883"/>
    </source>
</evidence>
<dbReference type="InterPro" id="IPR001478">
    <property type="entry name" value="PDZ"/>
</dbReference>
<feature type="transmembrane region" description="Helical" evidence="1">
    <location>
        <begin position="348"/>
        <end position="367"/>
    </location>
</feature>
<dbReference type="PANTHER" id="PTHR36435">
    <property type="entry name" value="SLR1288 PROTEIN"/>
    <property type="match status" value="1"/>
</dbReference>
<feature type="transmembrane region" description="Helical" evidence="1">
    <location>
        <begin position="15"/>
        <end position="42"/>
    </location>
</feature>
<keyword evidence="1" id="KW-1133">Transmembrane helix</keyword>
<dbReference type="GO" id="GO:0006508">
    <property type="term" value="P:proteolysis"/>
    <property type="evidence" value="ECO:0007669"/>
    <property type="project" value="UniProtKB-KW"/>
</dbReference>
<feature type="transmembrane region" description="Helical" evidence="1">
    <location>
        <begin position="379"/>
        <end position="399"/>
    </location>
</feature>
<name>A0A0F6YI23_9BACT</name>
<keyword evidence="4" id="KW-1185">Reference proteome</keyword>
<dbReference type="SMART" id="SM00228">
    <property type="entry name" value="PDZ"/>
    <property type="match status" value="1"/>
</dbReference>
<dbReference type="SUPFAM" id="SSF50156">
    <property type="entry name" value="PDZ domain-like"/>
    <property type="match status" value="1"/>
</dbReference>
<dbReference type="Gene3D" id="2.30.42.10">
    <property type="match status" value="1"/>
</dbReference>
<dbReference type="EMBL" id="CP011125">
    <property type="protein sequence ID" value="AKF04613.1"/>
    <property type="molecule type" value="Genomic_DNA"/>
</dbReference>
<organism evidence="3 4">
    <name type="scientific">Sandaracinus amylolyticus</name>
    <dbReference type="NCBI Taxonomy" id="927083"/>
    <lineage>
        <taxon>Bacteria</taxon>
        <taxon>Pseudomonadati</taxon>
        <taxon>Myxococcota</taxon>
        <taxon>Polyangia</taxon>
        <taxon>Polyangiales</taxon>
        <taxon>Sandaracinaceae</taxon>
        <taxon>Sandaracinus</taxon>
    </lineage>
</organism>
<dbReference type="InterPro" id="IPR003675">
    <property type="entry name" value="Rce1/LyrA-like_dom"/>
</dbReference>
<dbReference type="Proteomes" id="UP000034883">
    <property type="component" value="Chromosome"/>
</dbReference>
<gene>
    <name evidence="3" type="ORF">DB32_001762</name>
</gene>
<dbReference type="Pfam" id="PF02517">
    <property type="entry name" value="Rce1-like"/>
    <property type="match status" value="1"/>
</dbReference>
<keyword evidence="3" id="KW-0378">Hydrolase</keyword>
<keyword evidence="1" id="KW-0472">Membrane</keyword>
<protein>
    <submittedName>
        <fullName evidence="3">Putative membrane associated protease</fullName>
    </submittedName>
</protein>
<dbReference type="GO" id="GO:0080120">
    <property type="term" value="P:CAAX-box protein maturation"/>
    <property type="evidence" value="ECO:0007669"/>
    <property type="project" value="UniProtKB-ARBA"/>
</dbReference>
<evidence type="ECO:0000256" key="1">
    <source>
        <dbReference type="SAM" id="Phobius"/>
    </source>
</evidence>
<dbReference type="OrthoDB" id="9782250at2"/>